<protein>
    <submittedName>
        <fullName evidence="2">DUF3137 domain-containing protein</fullName>
    </submittedName>
</protein>
<evidence type="ECO:0000313" key="4">
    <source>
        <dbReference type="Proteomes" id="UP000261208"/>
    </source>
</evidence>
<evidence type="ECO:0000313" key="2">
    <source>
        <dbReference type="EMBL" id="RGK43976.1"/>
    </source>
</evidence>
<accession>A0A3E4M2W5</accession>
<dbReference type="InterPro" id="IPR021484">
    <property type="entry name" value="DUF3137"/>
</dbReference>
<sequence length="85" mass="10219">MYVSERSRKDRSNMKSNVTMENERFMKRFCVKAENQQEAYYILTPHMMEYIIKMADKNDGTVYRNRHSSAGNRNHWYCADLQMPA</sequence>
<reference evidence="3 4" key="1">
    <citation type="submission" date="2018-08" db="EMBL/GenBank/DDBJ databases">
        <title>A genome reference for cultivated species of the human gut microbiota.</title>
        <authorList>
            <person name="Zou Y."/>
            <person name="Xue W."/>
            <person name="Luo G."/>
        </authorList>
    </citation>
    <scope>NUCLEOTIDE SEQUENCE [LARGE SCALE GENOMIC DNA]</scope>
    <source>
        <strain evidence="2 4">TF11-11</strain>
        <strain evidence="1 3">TM09-19AC</strain>
    </source>
</reference>
<gene>
    <name evidence="2" type="ORF">DXD10_15010</name>
    <name evidence="1" type="ORF">DXD84_06530</name>
</gene>
<proteinExistence type="predicted"/>
<evidence type="ECO:0000313" key="3">
    <source>
        <dbReference type="Proteomes" id="UP000260664"/>
    </source>
</evidence>
<name>A0A3E4M2W5_9FIRM</name>
<comment type="caution">
    <text evidence="2">The sequence shown here is derived from an EMBL/GenBank/DDBJ whole genome shotgun (WGS) entry which is preliminary data.</text>
</comment>
<dbReference type="EMBL" id="QSQQ01000026">
    <property type="protein sequence ID" value="RGK43976.1"/>
    <property type="molecule type" value="Genomic_DNA"/>
</dbReference>
<evidence type="ECO:0000313" key="1">
    <source>
        <dbReference type="EMBL" id="RGI84597.1"/>
    </source>
</evidence>
<dbReference type="AlphaFoldDB" id="A0A3E4M2W5"/>
<dbReference type="Pfam" id="PF11335">
    <property type="entry name" value="DUF3137"/>
    <property type="match status" value="1"/>
</dbReference>
<dbReference type="Proteomes" id="UP000261208">
    <property type="component" value="Unassembled WGS sequence"/>
</dbReference>
<dbReference type="EMBL" id="QSOI01000006">
    <property type="protein sequence ID" value="RGI84597.1"/>
    <property type="molecule type" value="Genomic_DNA"/>
</dbReference>
<dbReference type="Proteomes" id="UP000260664">
    <property type="component" value="Unassembled WGS sequence"/>
</dbReference>
<organism evidence="2 4">
    <name type="scientific">Dorea formicigenerans</name>
    <dbReference type="NCBI Taxonomy" id="39486"/>
    <lineage>
        <taxon>Bacteria</taxon>
        <taxon>Bacillati</taxon>
        <taxon>Bacillota</taxon>
        <taxon>Clostridia</taxon>
        <taxon>Lachnospirales</taxon>
        <taxon>Lachnospiraceae</taxon>
        <taxon>Dorea</taxon>
    </lineage>
</organism>